<dbReference type="SUPFAM" id="SSF50037">
    <property type="entry name" value="C-terminal domain of transcriptional repressors"/>
    <property type="match status" value="1"/>
</dbReference>
<dbReference type="Pfam" id="PF03099">
    <property type="entry name" value="BPL_LplA_LipB"/>
    <property type="match status" value="1"/>
</dbReference>
<organism evidence="8 9">
    <name type="scientific">Caenispirillum bisanense</name>
    <dbReference type="NCBI Taxonomy" id="414052"/>
    <lineage>
        <taxon>Bacteria</taxon>
        <taxon>Pseudomonadati</taxon>
        <taxon>Pseudomonadota</taxon>
        <taxon>Alphaproteobacteria</taxon>
        <taxon>Rhodospirillales</taxon>
        <taxon>Novispirillaceae</taxon>
        <taxon>Caenispirillum</taxon>
    </lineage>
</organism>
<dbReference type="AlphaFoldDB" id="A0A286GE22"/>
<dbReference type="PROSITE" id="PS51733">
    <property type="entry name" value="BPL_LPL_CATALYTIC"/>
    <property type="match status" value="1"/>
</dbReference>
<dbReference type="RefSeq" id="WP_245913410.1">
    <property type="nucleotide sequence ID" value="NZ_OCNJ01000003.1"/>
</dbReference>
<dbReference type="GO" id="GO:0005524">
    <property type="term" value="F:ATP binding"/>
    <property type="evidence" value="ECO:0007669"/>
    <property type="project" value="UniProtKB-KW"/>
</dbReference>
<dbReference type="NCBIfam" id="TIGR00121">
    <property type="entry name" value="birA_ligase"/>
    <property type="match status" value="1"/>
</dbReference>
<keyword evidence="3" id="KW-0067">ATP-binding</keyword>
<dbReference type="GO" id="GO:0005737">
    <property type="term" value="C:cytoplasm"/>
    <property type="evidence" value="ECO:0007669"/>
    <property type="project" value="TreeGrafter"/>
</dbReference>
<accession>A0A286GE22</accession>
<dbReference type="InterPro" id="IPR004143">
    <property type="entry name" value="BPL_LPL_catalytic"/>
</dbReference>
<keyword evidence="9" id="KW-1185">Reference proteome</keyword>
<evidence type="ECO:0000313" key="9">
    <source>
        <dbReference type="Proteomes" id="UP000219621"/>
    </source>
</evidence>
<evidence type="ECO:0000256" key="5">
    <source>
        <dbReference type="ARBA" id="ARBA00024227"/>
    </source>
</evidence>
<keyword evidence="2" id="KW-0547">Nucleotide-binding</keyword>
<dbReference type="EMBL" id="OCNJ01000003">
    <property type="protein sequence ID" value="SOD93761.1"/>
    <property type="molecule type" value="Genomic_DNA"/>
</dbReference>
<protein>
    <recommendedName>
        <fullName evidence="5">biotin--[biotin carboxyl-carrier protein] ligase</fullName>
        <ecNumber evidence="5">6.3.4.15</ecNumber>
    </recommendedName>
</protein>
<reference evidence="8 9" key="1">
    <citation type="submission" date="2017-09" db="EMBL/GenBank/DDBJ databases">
        <authorList>
            <person name="Ehlers B."/>
            <person name="Leendertz F.H."/>
        </authorList>
    </citation>
    <scope>NUCLEOTIDE SEQUENCE [LARGE SCALE GENOMIC DNA]</scope>
    <source>
        <strain evidence="8 9">USBA 140</strain>
    </source>
</reference>
<dbReference type="PANTHER" id="PTHR12835:SF5">
    <property type="entry name" value="BIOTIN--PROTEIN LIGASE"/>
    <property type="match status" value="1"/>
</dbReference>
<evidence type="ECO:0000256" key="2">
    <source>
        <dbReference type="ARBA" id="ARBA00022741"/>
    </source>
</evidence>
<dbReference type="PANTHER" id="PTHR12835">
    <property type="entry name" value="BIOTIN PROTEIN LIGASE"/>
    <property type="match status" value="1"/>
</dbReference>
<name>A0A286GE22_9PROT</name>
<keyword evidence="4" id="KW-0092">Biotin</keyword>
<dbReference type="InterPro" id="IPR003142">
    <property type="entry name" value="BPL_C"/>
</dbReference>
<dbReference type="Gene3D" id="3.30.930.10">
    <property type="entry name" value="Bira Bifunctional Protein, Domain 2"/>
    <property type="match status" value="1"/>
</dbReference>
<sequence length="273" mass="27717">MTHPVLPPGWRLAAHATLDSTNAELRRLSEGRGGAASGAVGMAPGVDEGLIVQADVQTAGRGRRGRVWQSPAGNLSCSVLVRVGGAWGEAGQLSFVVGIALHEALAALAPGLPLTLKWPNDVLLDGRKLAGILLETAFEPAEPPGHGFVIVGTGVNLATAPAAGEPLYPVATLAEAGVAVTPLAVVGLYAEALAGWLARWRTEGFGPVRERWLAVAHGVGGPVTARLADGRELTGTFAALDTDGALLLRTADGGTTRILAGDVFFGPKAGGGT</sequence>
<dbReference type="InterPro" id="IPR004408">
    <property type="entry name" value="Biotin_CoA_COase_ligase"/>
</dbReference>
<feature type="domain" description="BPL/LPL catalytic" evidence="7">
    <location>
        <begin position="19"/>
        <end position="201"/>
    </location>
</feature>
<evidence type="ECO:0000259" key="7">
    <source>
        <dbReference type="PROSITE" id="PS51733"/>
    </source>
</evidence>
<evidence type="ECO:0000256" key="1">
    <source>
        <dbReference type="ARBA" id="ARBA00022598"/>
    </source>
</evidence>
<proteinExistence type="predicted"/>
<keyword evidence="1 8" id="KW-0436">Ligase</keyword>
<evidence type="ECO:0000256" key="3">
    <source>
        <dbReference type="ARBA" id="ARBA00022840"/>
    </source>
</evidence>
<dbReference type="Pfam" id="PF02237">
    <property type="entry name" value="BPL_C"/>
    <property type="match status" value="1"/>
</dbReference>
<comment type="catalytic activity">
    <reaction evidence="6">
        <text>biotin + L-lysyl-[protein] + ATP = N(6)-biotinyl-L-lysyl-[protein] + AMP + diphosphate + H(+)</text>
        <dbReference type="Rhea" id="RHEA:11756"/>
        <dbReference type="Rhea" id="RHEA-COMP:9752"/>
        <dbReference type="Rhea" id="RHEA-COMP:10505"/>
        <dbReference type="ChEBI" id="CHEBI:15378"/>
        <dbReference type="ChEBI" id="CHEBI:29969"/>
        <dbReference type="ChEBI" id="CHEBI:30616"/>
        <dbReference type="ChEBI" id="CHEBI:33019"/>
        <dbReference type="ChEBI" id="CHEBI:57586"/>
        <dbReference type="ChEBI" id="CHEBI:83144"/>
        <dbReference type="ChEBI" id="CHEBI:456215"/>
        <dbReference type="EC" id="6.3.4.15"/>
    </reaction>
</comment>
<dbReference type="EC" id="6.3.4.15" evidence="5"/>
<dbReference type="InterPro" id="IPR008988">
    <property type="entry name" value="Transcriptional_repressor_C"/>
</dbReference>
<evidence type="ECO:0000256" key="6">
    <source>
        <dbReference type="ARBA" id="ARBA00047846"/>
    </source>
</evidence>
<evidence type="ECO:0000256" key="4">
    <source>
        <dbReference type="ARBA" id="ARBA00023267"/>
    </source>
</evidence>
<gene>
    <name evidence="8" type="ORF">SAMN05421508_103184</name>
</gene>
<dbReference type="Proteomes" id="UP000219621">
    <property type="component" value="Unassembled WGS sequence"/>
</dbReference>
<dbReference type="CDD" id="cd16442">
    <property type="entry name" value="BPL"/>
    <property type="match status" value="1"/>
</dbReference>
<dbReference type="SUPFAM" id="SSF55681">
    <property type="entry name" value="Class II aaRS and biotin synthetases"/>
    <property type="match status" value="1"/>
</dbReference>
<dbReference type="InterPro" id="IPR045864">
    <property type="entry name" value="aa-tRNA-synth_II/BPL/LPL"/>
</dbReference>
<evidence type="ECO:0000313" key="8">
    <source>
        <dbReference type="EMBL" id="SOD93761.1"/>
    </source>
</evidence>
<dbReference type="Gene3D" id="2.30.30.100">
    <property type="match status" value="1"/>
</dbReference>
<dbReference type="GO" id="GO:0004077">
    <property type="term" value="F:biotin--[biotin carboxyl-carrier protein] ligase activity"/>
    <property type="evidence" value="ECO:0007669"/>
    <property type="project" value="UniProtKB-EC"/>
</dbReference>